<reference evidence="3 4" key="1">
    <citation type="submission" date="2019-09" db="EMBL/GenBank/DDBJ databases">
        <title>Bird 10,000 Genomes (B10K) Project - Family phase.</title>
        <authorList>
            <person name="Zhang G."/>
        </authorList>
    </citation>
    <scope>NUCLEOTIDE SEQUENCE [LARGE SCALE GENOMIC DNA]</scope>
    <source>
        <strain evidence="3">B10K-DU-001-18</strain>
        <tissue evidence="3">Muscle</tissue>
    </source>
</reference>
<dbReference type="InterPro" id="IPR011625">
    <property type="entry name" value="A2M_N_BRD"/>
</dbReference>
<sequence>GVFSLQLSVQTDIAPVAQVLVYTTVPSREVIADSAKFHTELCFNNKVDLSFSPGEGLPSSDAHLQFRASPNSLCAVRAVDKSVLLMKPEADLSPTSVYDLLPVKEFHGYVYDQNIPLEEPTWNCVTVEPIVRDGITYVPVSGVNEEDTYSILKEMGLKVFTNTNVRKPWFCGPRNHIYPAHQSGGIEAVAMAAPSMYAMRTSANQLSTPEEVTETVRKYFPETWIWSLVPISSEGKADLEVTIPDTITEWKANAFCTSADTGFGLSPTVSLRAFQPFFVELTMPYSVVRGESFTLKATVFNYLPACIRVSVVLAQSTHFLATLVEKEKESHCLCENVRKTVAWLVTPKSLGQVEFSVTTEALQSQQPCGNYIVESPEKGRKDTVIRQLLVEVRG</sequence>
<dbReference type="PANTHER" id="PTHR11412:SF165">
    <property type="entry name" value="ALPHA-2-MACROGLOBULIN"/>
    <property type="match status" value="1"/>
</dbReference>
<dbReference type="Pfam" id="PF07703">
    <property type="entry name" value="A2M_BRD"/>
    <property type="match status" value="1"/>
</dbReference>
<evidence type="ECO:0000313" key="4">
    <source>
        <dbReference type="Proteomes" id="UP000529728"/>
    </source>
</evidence>
<dbReference type="Proteomes" id="UP000529728">
    <property type="component" value="Unassembled WGS sequence"/>
</dbReference>
<feature type="domain" description="Alpha-2-macroglobulin bait region" evidence="1">
    <location>
        <begin position="1"/>
        <end position="86"/>
    </location>
</feature>
<dbReference type="Pfam" id="PF00207">
    <property type="entry name" value="A2M"/>
    <property type="match status" value="1"/>
</dbReference>
<dbReference type="InterPro" id="IPR001599">
    <property type="entry name" value="Macroglobln_a2"/>
</dbReference>
<evidence type="ECO:0000259" key="2">
    <source>
        <dbReference type="SMART" id="SM01360"/>
    </source>
</evidence>
<dbReference type="InterPro" id="IPR014756">
    <property type="entry name" value="Ig_E-set"/>
</dbReference>
<dbReference type="OrthoDB" id="9998011at2759"/>
<dbReference type="EMBL" id="VWZN01020629">
    <property type="protein sequence ID" value="NWR52601.1"/>
    <property type="molecule type" value="Genomic_DNA"/>
</dbReference>
<dbReference type="GO" id="GO:0004866">
    <property type="term" value="F:endopeptidase inhibitor activity"/>
    <property type="evidence" value="ECO:0007669"/>
    <property type="project" value="InterPro"/>
</dbReference>
<evidence type="ECO:0000259" key="1">
    <source>
        <dbReference type="SMART" id="SM01359"/>
    </source>
</evidence>
<proteinExistence type="predicted"/>
<dbReference type="SMART" id="SM01360">
    <property type="entry name" value="A2M"/>
    <property type="match status" value="1"/>
</dbReference>
<organism evidence="3 4">
    <name type="scientific">Regulus satrapa</name>
    <name type="common">Golden-crowned kinglet</name>
    <dbReference type="NCBI Taxonomy" id="13245"/>
    <lineage>
        <taxon>Eukaryota</taxon>
        <taxon>Metazoa</taxon>
        <taxon>Chordata</taxon>
        <taxon>Craniata</taxon>
        <taxon>Vertebrata</taxon>
        <taxon>Euteleostomi</taxon>
        <taxon>Archelosauria</taxon>
        <taxon>Archosauria</taxon>
        <taxon>Dinosauria</taxon>
        <taxon>Saurischia</taxon>
        <taxon>Theropoda</taxon>
        <taxon>Coelurosauria</taxon>
        <taxon>Aves</taxon>
        <taxon>Neognathae</taxon>
        <taxon>Neoaves</taxon>
        <taxon>Telluraves</taxon>
        <taxon>Australaves</taxon>
        <taxon>Passeriformes</taxon>
        <taxon>Regulidae</taxon>
        <taxon>Regulus</taxon>
    </lineage>
</organism>
<dbReference type="PANTHER" id="PTHR11412">
    <property type="entry name" value="MACROGLOBULIN / COMPLEMENT"/>
    <property type="match status" value="1"/>
</dbReference>
<dbReference type="FunFam" id="2.60.40.10:FF:000312">
    <property type="entry name" value="Alpha-2-macroglobulin like 1"/>
    <property type="match status" value="1"/>
</dbReference>
<feature type="non-terminal residue" evidence="3">
    <location>
        <position position="394"/>
    </location>
</feature>
<comment type="caution">
    <text evidence="3">The sequence shown here is derived from an EMBL/GenBank/DDBJ whole genome shotgun (WGS) entry which is preliminary data.</text>
</comment>
<feature type="domain" description="Alpha-2-macroglobulin" evidence="2">
    <location>
        <begin position="223"/>
        <end position="313"/>
    </location>
</feature>
<protein>
    <submittedName>
        <fullName evidence="3">A2MG protein</fullName>
    </submittedName>
</protein>
<dbReference type="Gene3D" id="2.60.40.10">
    <property type="entry name" value="Immunoglobulins"/>
    <property type="match status" value="1"/>
</dbReference>
<evidence type="ECO:0000313" key="3">
    <source>
        <dbReference type="EMBL" id="NWR52601.1"/>
    </source>
</evidence>
<dbReference type="Gene3D" id="2.20.130.20">
    <property type="match status" value="2"/>
</dbReference>
<gene>
    <name evidence="3" type="primary">A2m_1</name>
    <name evidence="3" type="ORF">REGSAT_R11844</name>
</gene>
<dbReference type="Gene3D" id="2.60.40.1930">
    <property type="match status" value="1"/>
</dbReference>
<name>A0A7K4Y0R0_REGSA</name>
<keyword evidence="4" id="KW-1185">Reference proteome</keyword>
<dbReference type="AlphaFoldDB" id="A0A7K4Y0R0"/>
<feature type="non-terminal residue" evidence="3">
    <location>
        <position position="1"/>
    </location>
</feature>
<dbReference type="InterPro" id="IPR050473">
    <property type="entry name" value="A2M/Complement_sys"/>
</dbReference>
<dbReference type="SUPFAM" id="SSF81296">
    <property type="entry name" value="E set domains"/>
    <property type="match status" value="1"/>
</dbReference>
<dbReference type="InterPro" id="IPR013783">
    <property type="entry name" value="Ig-like_fold"/>
</dbReference>
<accession>A0A7K4Y0R0</accession>
<dbReference type="SMART" id="SM01359">
    <property type="entry name" value="A2M_N_2"/>
    <property type="match status" value="1"/>
</dbReference>